<dbReference type="EC" id="3.4.19.13" evidence="11"/>
<comment type="caution">
    <text evidence="14">The sequence shown here is derived from an EMBL/GenBank/DDBJ whole genome shotgun (WGS) entry which is preliminary data.</text>
</comment>
<evidence type="ECO:0000256" key="8">
    <source>
        <dbReference type="ARBA" id="ARBA00047417"/>
    </source>
</evidence>
<keyword evidence="15" id="KW-1185">Reference proteome</keyword>
<comment type="pathway">
    <text evidence="11">Sulfur metabolism; glutathione metabolism.</text>
</comment>
<dbReference type="GO" id="GO:0006751">
    <property type="term" value="P:glutathione catabolic process"/>
    <property type="evidence" value="ECO:0007669"/>
    <property type="project" value="UniProtKB-UniRule"/>
</dbReference>
<evidence type="ECO:0000256" key="3">
    <source>
        <dbReference type="ARBA" id="ARBA00009381"/>
    </source>
</evidence>
<dbReference type="NCBIfam" id="TIGR00066">
    <property type="entry name" value="g_glut_trans"/>
    <property type="match status" value="1"/>
</dbReference>
<comment type="catalytic activity">
    <reaction evidence="1 11">
        <text>an S-substituted glutathione + H2O = an S-substituted L-cysteinylglycine + L-glutamate</text>
        <dbReference type="Rhea" id="RHEA:59468"/>
        <dbReference type="ChEBI" id="CHEBI:15377"/>
        <dbReference type="ChEBI" id="CHEBI:29985"/>
        <dbReference type="ChEBI" id="CHEBI:90779"/>
        <dbReference type="ChEBI" id="CHEBI:143103"/>
        <dbReference type="EC" id="3.4.19.13"/>
    </reaction>
</comment>
<evidence type="ECO:0000256" key="6">
    <source>
        <dbReference type="ARBA" id="ARBA00023145"/>
    </source>
</evidence>
<dbReference type="GO" id="GO:0103068">
    <property type="term" value="F:leukotriene C4 gamma-glutamyl transferase activity"/>
    <property type="evidence" value="ECO:0007669"/>
    <property type="project" value="UniProtKB-EC"/>
</dbReference>
<dbReference type="PRINTS" id="PR01210">
    <property type="entry name" value="GGTRANSPTASE"/>
</dbReference>
<dbReference type="InterPro" id="IPR054470">
    <property type="entry name" value="FIMAH_dom"/>
</dbReference>
<dbReference type="Gene3D" id="3.60.20.40">
    <property type="match status" value="1"/>
</dbReference>
<dbReference type="InterPro" id="IPR000101">
    <property type="entry name" value="GGT_peptidase"/>
</dbReference>
<keyword evidence="4 11" id="KW-0808">Transferase</keyword>
<comment type="similarity">
    <text evidence="3 11">Belongs to the gamma-glutamyltransferase family.</text>
</comment>
<reference evidence="14 15" key="1">
    <citation type="submission" date="2020-08" db="EMBL/GenBank/DDBJ databases">
        <title>Genomic Encyclopedia of Type Strains, Phase IV (KMG-IV): sequencing the most valuable type-strain genomes for metagenomic binning, comparative biology and taxonomic classification.</title>
        <authorList>
            <person name="Goeker M."/>
        </authorList>
    </citation>
    <scope>NUCLEOTIDE SEQUENCE [LARGE SCALE GENOMIC DNA]</scope>
    <source>
        <strain evidence="14 15">DSM 21769</strain>
    </source>
</reference>
<feature type="binding site" evidence="10">
    <location>
        <begin position="463"/>
        <end position="464"/>
    </location>
    <ligand>
        <name>L-glutamate</name>
        <dbReference type="ChEBI" id="CHEBI:29985"/>
    </ligand>
</feature>
<dbReference type="Gene3D" id="1.10.246.130">
    <property type="match status" value="1"/>
</dbReference>
<dbReference type="Proteomes" id="UP000568839">
    <property type="component" value="Unassembled WGS sequence"/>
</dbReference>
<comment type="catalytic activity">
    <reaction evidence="2 11">
        <text>glutathione + H2O = L-cysteinylglycine + L-glutamate</text>
        <dbReference type="Rhea" id="RHEA:28807"/>
        <dbReference type="ChEBI" id="CHEBI:15377"/>
        <dbReference type="ChEBI" id="CHEBI:29985"/>
        <dbReference type="ChEBI" id="CHEBI:57925"/>
        <dbReference type="ChEBI" id="CHEBI:61694"/>
        <dbReference type="EC" id="3.4.19.13"/>
    </reaction>
</comment>
<dbReference type="InterPro" id="IPR043137">
    <property type="entry name" value="GGT_ssub_C"/>
</dbReference>
<evidence type="ECO:0000256" key="2">
    <source>
        <dbReference type="ARBA" id="ARBA00001089"/>
    </source>
</evidence>
<dbReference type="SUPFAM" id="SSF56235">
    <property type="entry name" value="N-terminal nucleophile aminohydrolases (Ntn hydrolases)"/>
    <property type="match status" value="1"/>
</dbReference>
<keyword evidence="6 11" id="KW-0865">Zymogen</keyword>
<feature type="binding site" evidence="10">
    <location>
        <position position="485"/>
    </location>
    <ligand>
        <name>L-glutamate</name>
        <dbReference type="ChEBI" id="CHEBI:29985"/>
    </ligand>
</feature>
<dbReference type="PANTHER" id="PTHR43199:SF1">
    <property type="entry name" value="GLUTATHIONE HYDROLASE PROENZYME"/>
    <property type="match status" value="1"/>
</dbReference>
<dbReference type="InterPro" id="IPR051792">
    <property type="entry name" value="GGT_bact"/>
</dbReference>
<evidence type="ECO:0000256" key="4">
    <source>
        <dbReference type="ARBA" id="ARBA00022679"/>
    </source>
</evidence>
<dbReference type="GO" id="GO:0006750">
    <property type="term" value="P:glutathione biosynthetic process"/>
    <property type="evidence" value="ECO:0007669"/>
    <property type="project" value="UniProtKB-KW"/>
</dbReference>
<dbReference type="EMBL" id="JACHHJ010000002">
    <property type="protein sequence ID" value="MBB6450142.1"/>
    <property type="molecule type" value="Genomic_DNA"/>
</dbReference>
<evidence type="ECO:0000259" key="13">
    <source>
        <dbReference type="PROSITE" id="PS50209"/>
    </source>
</evidence>
<dbReference type="EC" id="2.3.2.2" evidence="11"/>
<dbReference type="InterPro" id="IPR055262">
    <property type="entry name" value="GGT_CS"/>
</dbReference>
<feature type="region of interest" description="Disordered" evidence="12">
    <location>
        <begin position="372"/>
        <end position="396"/>
    </location>
</feature>
<evidence type="ECO:0000256" key="10">
    <source>
        <dbReference type="PIRSR" id="PIRSR600101-2"/>
    </source>
</evidence>
<feature type="domain" description="CARD" evidence="13">
    <location>
        <begin position="614"/>
        <end position="670"/>
    </location>
</feature>
<feature type="binding site" evidence="10">
    <location>
        <position position="444"/>
    </location>
    <ligand>
        <name>L-glutamate</name>
        <dbReference type="ChEBI" id="CHEBI:29985"/>
    </ligand>
</feature>
<dbReference type="AlphaFoldDB" id="A0A841PZJ8"/>
<organism evidence="14 15">
    <name type="scientific">Geomicrobium halophilum</name>
    <dbReference type="NCBI Taxonomy" id="549000"/>
    <lineage>
        <taxon>Bacteria</taxon>
        <taxon>Bacillati</taxon>
        <taxon>Bacillota</taxon>
        <taxon>Bacilli</taxon>
        <taxon>Bacillales</taxon>
        <taxon>Geomicrobium</taxon>
    </lineage>
</organism>
<dbReference type="InterPro" id="IPR001315">
    <property type="entry name" value="CARD"/>
</dbReference>
<dbReference type="PROSITE" id="PS00462">
    <property type="entry name" value="G_GLU_TRANSPEPTIDASE"/>
    <property type="match status" value="1"/>
</dbReference>
<comment type="PTM">
    <text evidence="11">Cleaved by autocatalysis into a large and a small subunit.</text>
</comment>
<evidence type="ECO:0000313" key="15">
    <source>
        <dbReference type="Proteomes" id="UP000568839"/>
    </source>
</evidence>
<dbReference type="UniPathway" id="UPA00204"/>
<dbReference type="Pfam" id="PF22888">
    <property type="entry name" value="FIMAH"/>
    <property type="match status" value="1"/>
</dbReference>
<dbReference type="Pfam" id="PF01019">
    <property type="entry name" value="G_glu_transpept"/>
    <property type="match status" value="1"/>
</dbReference>
<keyword evidence="11" id="KW-0317">Glutathione biosynthesis</keyword>
<keyword evidence="7 11" id="KW-0012">Acyltransferase</keyword>
<evidence type="ECO:0000256" key="11">
    <source>
        <dbReference type="RuleBase" id="RU368036"/>
    </source>
</evidence>
<accession>A0A841PZJ8</accession>
<dbReference type="InterPro" id="IPR029055">
    <property type="entry name" value="Ntn_hydrolases_N"/>
</dbReference>
<keyword evidence="5 11" id="KW-0378">Hydrolase</keyword>
<name>A0A841PZJ8_9BACL</name>
<evidence type="ECO:0000256" key="1">
    <source>
        <dbReference type="ARBA" id="ARBA00001049"/>
    </source>
</evidence>
<evidence type="ECO:0000256" key="7">
    <source>
        <dbReference type="ARBA" id="ARBA00023315"/>
    </source>
</evidence>
<evidence type="ECO:0000256" key="5">
    <source>
        <dbReference type="ARBA" id="ARBA00022801"/>
    </source>
</evidence>
<gene>
    <name evidence="14" type="ORF">HNR44_002120</name>
</gene>
<feature type="binding site" evidence="10">
    <location>
        <position position="112"/>
    </location>
    <ligand>
        <name>L-glutamate</name>
        <dbReference type="ChEBI" id="CHEBI:29985"/>
    </ligand>
</feature>
<evidence type="ECO:0000256" key="12">
    <source>
        <dbReference type="SAM" id="MobiDB-lite"/>
    </source>
</evidence>
<dbReference type="PROSITE" id="PS50209">
    <property type="entry name" value="CARD"/>
    <property type="match status" value="1"/>
</dbReference>
<sequence>MKSNRWHQGVAVLSSVALVASMGLTGLGTQQVAAVEELTVDEGENGMVSTSHPIASEVGAEMLERNANAVDTAIAIQFTLNVVEPMMSGIGGGGFMMVYDAEEDDTSIINSRERAPSGAEPDMFLDEDGNVISFSERSTSGDAVGVPGTLNGLMTANEEWGSIDFETLMEPAIELAEEGFEIDTELANAIANHQDKLSESVAEEVFMPEGEPLQEGDHLVQEDLAKTFQLIQNEGLDAFYNGEIGQALANTVQDFGGSMTMGDIQGYEATIDEPVWGTYQGYDIASMPPPSSGGLTLLQMLALLEGFDIGQYDSQDSERYHHLTEVMRLAYADRGEYMGDPEFVEVPFNGLLHPEYIEERRDLISAEEANENIEAGDPWRFEDQEPSYDSGHLEDQEGLGETTHFTVTDQWGNMVSYTSTIEQVFGTGIMVPDYGIMLNNELTDFDATPGGANEVQPNKRPLSSMTPTIIFEDGEPYMSVGSPGGPRIINAVFQVTTNVIDHNMSLQEAIEEPRIHSMSYPNITWEDTVPQDVRPELEALGHEFEESSMLIGNVQSILVNHEESVFEGVADPRRGGASVGFTLDGASMINLIERFEEEGEFTTEEAAHSLDRHLTAVHHYENQEEYEKVVEHMGSFQNLLDHQQENGLISEEAYEVLSAQTDTLIEKQRD</sequence>
<proteinExistence type="inferred from homology"/>
<dbReference type="InterPro" id="IPR043138">
    <property type="entry name" value="GGT_lsub"/>
</dbReference>
<comment type="catalytic activity">
    <reaction evidence="8 11">
        <text>an N-terminal (5-L-glutamyl)-[peptide] + an alpha-amino acid = 5-L-glutamyl amino acid + an N-terminal L-alpha-aminoacyl-[peptide]</text>
        <dbReference type="Rhea" id="RHEA:23904"/>
        <dbReference type="Rhea" id="RHEA-COMP:9780"/>
        <dbReference type="Rhea" id="RHEA-COMP:9795"/>
        <dbReference type="ChEBI" id="CHEBI:77644"/>
        <dbReference type="ChEBI" id="CHEBI:78597"/>
        <dbReference type="ChEBI" id="CHEBI:78599"/>
        <dbReference type="ChEBI" id="CHEBI:78608"/>
        <dbReference type="EC" id="2.3.2.2"/>
    </reaction>
</comment>
<dbReference type="PANTHER" id="PTHR43199">
    <property type="entry name" value="GLUTATHIONE HYDROLASE"/>
    <property type="match status" value="1"/>
</dbReference>
<evidence type="ECO:0000313" key="14">
    <source>
        <dbReference type="EMBL" id="MBB6450142.1"/>
    </source>
</evidence>
<dbReference type="RefSeq" id="WP_184404106.1">
    <property type="nucleotide sequence ID" value="NZ_JACHHJ010000002.1"/>
</dbReference>
<evidence type="ECO:0000256" key="9">
    <source>
        <dbReference type="PIRSR" id="PIRSR600101-1"/>
    </source>
</evidence>
<comment type="subunit">
    <text evidence="11">This enzyme consists of two polypeptide chains, which are synthesized in precursor form from a single polypeptide.</text>
</comment>
<dbReference type="GO" id="GO:0036374">
    <property type="term" value="F:glutathione hydrolase activity"/>
    <property type="evidence" value="ECO:0007669"/>
    <property type="project" value="UniProtKB-UniRule"/>
</dbReference>
<feature type="active site" description="Nucleophile" evidence="9">
    <location>
        <position position="402"/>
    </location>
</feature>
<protein>
    <recommendedName>
        <fullName evidence="11">Glutathione hydrolase proenzyme</fullName>
        <ecNumber evidence="11">2.3.2.2</ecNumber>
        <ecNumber evidence="11">3.4.19.13</ecNumber>
    </recommendedName>
    <component>
        <recommendedName>
            <fullName evidence="11">Glutathione hydrolase large chain</fullName>
        </recommendedName>
    </component>
    <component>
        <recommendedName>
            <fullName evidence="11">Glutathione hydrolase small chain</fullName>
        </recommendedName>
    </component>
</protein>